<evidence type="ECO:0000313" key="4">
    <source>
        <dbReference type="Proteomes" id="UP001501425"/>
    </source>
</evidence>
<reference evidence="2" key="2">
    <citation type="submission" date="2023-12" db="EMBL/GenBank/DDBJ databases">
        <authorList>
            <person name="Sun Q."/>
            <person name="Inoue M."/>
        </authorList>
    </citation>
    <scope>NUCLEOTIDE SEQUENCE</scope>
    <source>
        <strain evidence="2">JCM 14265</strain>
    </source>
</reference>
<keyword evidence="1" id="KW-0175">Coiled coil</keyword>
<dbReference type="EMBL" id="JBEDNW010000002">
    <property type="protein sequence ID" value="MEZ3166633.1"/>
    <property type="molecule type" value="Genomic_DNA"/>
</dbReference>
<dbReference type="AlphaFoldDB" id="A0AAV3SW37"/>
<evidence type="ECO:0000313" key="3">
    <source>
        <dbReference type="EMBL" id="MEZ3166633.1"/>
    </source>
</evidence>
<keyword evidence="5" id="KW-1185">Reference proteome</keyword>
<dbReference type="EMBL" id="BAAADQ010000015">
    <property type="protein sequence ID" value="GAA0550741.1"/>
    <property type="molecule type" value="Genomic_DNA"/>
</dbReference>
<feature type="coiled-coil region" evidence="1">
    <location>
        <begin position="70"/>
        <end position="97"/>
    </location>
</feature>
<protein>
    <recommendedName>
        <fullName evidence="6">Transcriptional regulator</fullName>
    </recommendedName>
</protein>
<evidence type="ECO:0000313" key="5">
    <source>
        <dbReference type="Proteomes" id="UP001567571"/>
    </source>
</evidence>
<evidence type="ECO:0000256" key="1">
    <source>
        <dbReference type="SAM" id="Coils"/>
    </source>
</evidence>
<evidence type="ECO:0008006" key="6">
    <source>
        <dbReference type="Google" id="ProtNLM"/>
    </source>
</evidence>
<evidence type="ECO:0000313" key="2">
    <source>
        <dbReference type="EMBL" id="GAA0550741.1"/>
    </source>
</evidence>
<comment type="caution">
    <text evidence="2">The sequence shown here is derived from an EMBL/GenBank/DDBJ whole genome shotgun (WGS) entry which is preliminary data.</text>
</comment>
<dbReference type="RefSeq" id="WP_343780028.1">
    <property type="nucleotide sequence ID" value="NZ_BAAADQ010000015.1"/>
</dbReference>
<dbReference type="Proteomes" id="UP001567571">
    <property type="component" value="Unassembled WGS sequence"/>
</dbReference>
<proteinExistence type="predicted"/>
<sequence length="177" mass="20395">MSNDEPQQTEWESEVGLSEETTYVALYPNRKHAEEWMTEAEEQGYGSRSKYLYELIQEARAARQEGFLAYSQNESKVEELQLQVEQLQDELENAQNSEPGEIEIAHEEFVTTFLTENYQPLNKVLHQVTDSGVLTGIVKDAVEDQLFDLAEENKVEYKQGYGWRLAHNNADEEVVEA</sequence>
<organism evidence="2 4">
    <name type="scientific">Halorubrum ejinorense</name>
    <dbReference type="NCBI Taxonomy" id="425309"/>
    <lineage>
        <taxon>Archaea</taxon>
        <taxon>Methanobacteriati</taxon>
        <taxon>Methanobacteriota</taxon>
        <taxon>Stenosarchaea group</taxon>
        <taxon>Halobacteria</taxon>
        <taxon>Halobacteriales</taxon>
        <taxon>Haloferacaceae</taxon>
        <taxon>Halorubrum</taxon>
    </lineage>
</organism>
<reference evidence="3 5" key="3">
    <citation type="submission" date="2024-06" db="EMBL/GenBank/DDBJ databases">
        <title>Halorubrum miltondacostae sp. nov., a potential PHA producer isolated from an inland solar saltern in Rio Maior, Portugal.</title>
        <authorList>
            <person name="Albuquerque L."/>
            <person name="Viver T."/>
            <person name="Barroso C."/>
            <person name="Claudino R."/>
            <person name="Galvan M."/>
            <person name="Simoes G."/>
            <person name="Lobo Da Cunha A."/>
            <person name="Egas C."/>
        </authorList>
    </citation>
    <scope>NUCLEOTIDE SEQUENCE [LARGE SCALE GENOMIC DNA]</scope>
    <source>
        <strain evidence="3 5">DSM 18646</strain>
    </source>
</reference>
<dbReference type="Proteomes" id="UP001501425">
    <property type="component" value="Unassembled WGS sequence"/>
</dbReference>
<gene>
    <name evidence="3" type="ORF">ABNG02_04755</name>
    <name evidence="2" type="ORF">GCM10008994_27060</name>
</gene>
<accession>A0AAV3SW37</accession>
<reference evidence="2" key="1">
    <citation type="journal article" date="2014" name="Int. J. Syst. Evol. Microbiol.">
        <title>Complete genome sequence of Corynebacterium casei LMG S-19264T (=DSM 44701T), isolated from a smear-ripened cheese.</title>
        <authorList>
            <consortium name="US DOE Joint Genome Institute (JGI-PGF)"/>
            <person name="Walter F."/>
            <person name="Albersmeier A."/>
            <person name="Kalinowski J."/>
            <person name="Ruckert C."/>
        </authorList>
    </citation>
    <scope>NUCLEOTIDE SEQUENCE</scope>
    <source>
        <strain evidence="2">JCM 14265</strain>
    </source>
</reference>
<name>A0AAV3SW37_9EURY</name>